<keyword evidence="3 11" id="KW-1134">Transmembrane beta strand</keyword>
<dbReference type="Pfam" id="PF00593">
    <property type="entry name" value="TonB_dep_Rec_b-barrel"/>
    <property type="match status" value="1"/>
</dbReference>
<dbReference type="Proteomes" id="UP000515292">
    <property type="component" value="Chromosome"/>
</dbReference>
<feature type="domain" description="TonB-dependent receptor-like beta-barrel" evidence="14">
    <location>
        <begin position="317"/>
        <end position="791"/>
    </location>
</feature>
<dbReference type="InterPro" id="IPR039426">
    <property type="entry name" value="TonB-dep_rcpt-like"/>
</dbReference>
<evidence type="ECO:0000256" key="11">
    <source>
        <dbReference type="PROSITE-ProRule" id="PRU01360"/>
    </source>
</evidence>
<evidence type="ECO:0000256" key="6">
    <source>
        <dbReference type="ARBA" id="ARBA00023004"/>
    </source>
</evidence>
<name>A0A7G5ILA1_9SPHN</name>
<evidence type="ECO:0000256" key="3">
    <source>
        <dbReference type="ARBA" id="ARBA00022452"/>
    </source>
</evidence>
<keyword evidence="2 11" id="KW-0813">Transport</keyword>
<keyword evidence="4" id="KW-0410">Iron transport</keyword>
<evidence type="ECO:0000256" key="12">
    <source>
        <dbReference type="RuleBase" id="RU003357"/>
    </source>
</evidence>
<dbReference type="InterPro" id="IPR000531">
    <property type="entry name" value="Beta-barrel_TonB"/>
</dbReference>
<evidence type="ECO:0000259" key="15">
    <source>
        <dbReference type="Pfam" id="PF07715"/>
    </source>
</evidence>
<dbReference type="InterPro" id="IPR037066">
    <property type="entry name" value="Plug_dom_sf"/>
</dbReference>
<evidence type="ECO:0000256" key="13">
    <source>
        <dbReference type="SAM" id="SignalP"/>
    </source>
</evidence>
<keyword evidence="6" id="KW-0408">Iron</keyword>
<feature type="signal peptide" evidence="13">
    <location>
        <begin position="1"/>
        <end position="24"/>
    </location>
</feature>
<dbReference type="AlphaFoldDB" id="A0A7G5ILA1"/>
<evidence type="ECO:0000256" key="2">
    <source>
        <dbReference type="ARBA" id="ARBA00022448"/>
    </source>
</evidence>
<protein>
    <submittedName>
        <fullName evidence="16">TonB-dependent receptor</fullName>
    </submittedName>
</protein>
<dbReference type="InterPro" id="IPR012910">
    <property type="entry name" value="Plug_dom"/>
</dbReference>
<evidence type="ECO:0000256" key="1">
    <source>
        <dbReference type="ARBA" id="ARBA00004571"/>
    </source>
</evidence>
<dbReference type="SUPFAM" id="SSF56935">
    <property type="entry name" value="Porins"/>
    <property type="match status" value="1"/>
</dbReference>
<evidence type="ECO:0000256" key="8">
    <source>
        <dbReference type="ARBA" id="ARBA00023077"/>
    </source>
</evidence>
<comment type="similarity">
    <text evidence="11 12">Belongs to the TonB-dependent receptor family.</text>
</comment>
<dbReference type="PANTHER" id="PTHR32552">
    <property type="entry name" value="FERRICHROME IRON RECEPTOR-RELATED"/>
    <property type="match status" value="1"/>
</dbReference>
<evidence type="ECO:0000313" key="16">
    <source>
        <dbReference type="EMBL" id="QMW24143.1"/>
    </source>
</evidence>
<accession>A0A7G5ILA1</accession>
<dbReference type="PROSITE" id="PS52016">
    <property type="entry name" value="TONB_DEPENDENT_REC_3"/>
    <property type="match status" value="1"/>
</dbReference>
<keyword evidence="5 11" id="KW-0812">Transmembrane</keyword>
<keyword evidence="16" id="KW-0675">Receptor</keyword>
<evidence type="ECO:0000259" key="14">
    <source>
        <dbReference type="Pfam" id="PF00593"/>
    </source>
</evidence>
<sequence length="832" mass="89416">MTSRQLLVSSLSLLAVCAATSVHAQTPPATAEAADGNDIIVTARLTRERLQDVPISVTSVNAEELSKQGINSFRDIASKVAGFSFETLQPLIPQSSIRGQVNLRTDSPVTNVAYYLDGIYLQRAYLVDQKLIDVSRIEVIKGPQSALYGRNSFAGAINMTTREPSLDAIEASVSGTVGNYDRYEARGRISVPLMAGRLAVSVAGGFTKFDGSWANAHPLANSDTASTKGRIGGYDNWAVQGQVKWKLTDTLTFTGLWIHTQRDEETLAGYSVGTSTLLSPFNTLNASPRPGLTPPFTVQNRLFVGEFPATPIVAAGDTTRPAGLLTDPRAFGVRGPTDLASAKLEWAPDSGPFSAVAYQFGYSRAKVFGRGSPQPNPLSPVIVALPPAFIPVNFGTIFDESGTDSSFKGFSHDLKFTLAGNDWWNGFFGVNYSRTRDIASNATSFAPANTMIEPNPALLFPVGPGLPFPSNLFQRTGYLQRDENILSGYFFLKVRPADDFEATFEGRYTNEDQKALDLLTREPTNAAVQALLPPRFAQTISYFTPRVTLTYKFSSNNNIYASVARGVKAGGLNGNTPFAGQRAYGSEKNWTYEIGTKNSFMDGALTLNLAAFHTDWSNLQTSVVRLAANGTAPSFFAIVPSTVGNIGGVSIWGVEGDLSWRVAEPLRLFASASYNRSRYKDGSFSQRFGASGNCDGTVCATQTVAGQPTAVLSVSGNQLERVPDFNAVGGFSLDTSVGDGVGLFLRGDVTYKSKQYMDEANLSFVPGRTLFNASAGFTAGGFDVTFWMKNIGDKKYVSTALFLIGTNGALSASYVPVLGERRTFGVTGGFKF</sequence>
<evidence type="ECO:0000256" key="7">
    <source>
        <dbReference type="ARBA" id="ARBA00023065"/>
    </source>
</evidence>
<keyword evidence="7" id="KW-0406">Ion transport</keyword>
<keyword evidence="8 12" id="KW-0798">TonB box</keyword>
<dbReference type="GO" id="GO:0006826">
    <property type="term" value="P:iron ion transport"/>
    <property type="evidence" value="ECO:0007669"/>
    <property type="project" value="UniProtKB-KW"/>
</dbReference>
<keyword evidence="9 11" id="KW-0472">Membrane</keyword>
<gene>
    <name evidence="16" type="ORF">H3309_06715</name>
</gene>
<evidence type="ECO:0000256" key="4">
    <source>
        <dbReference type="ARBA" id="ARBA00022496"/>
    </source>
</evidence>
<evidence type="ECO:0000256" key="9">
    <source>
        <dbReference type="ARBA" id="ARBA00023136"/>
    </source>
</evidence>
<reference evidence="16 17" key="1">
    <citation type="submission" date="2020-07" db="EMBL/GenBank/DDBJ databases">
        <title>Complete genome sequence for Sandaracinobacter sp. M6.</title>
        <authorList>
            <person name="Tang Y."/>
            <person name="Liu Q."/>
            <person name="Guo Z."/>
            <person name="Lei P."/>
            <person name="Huang B."/>
        </authorList>
    </citation>
    <scope>NUCLEOTIDE SEQUENCE [LARGE SCALE GENOMIC DNA]</scope>
    <source>
        <strain evidence="16 17">M6</strain>
    </source>
</reference>
<evidence type="ECO:0000256" key="5">
    <source>
        <dbReference type="ARBA" id="ARBA00022692"/>
    </source>
</evidence>
<dbReference type="Gene3D" id="2.170.130.10">
    <property type="entry name" value="TonB-dependent receptor, plug domain"/>
    <property type="match status" value="1"/>
</dbReference>
<keyword evidence="10 11" id="KW-0998">Cell outer membrane</keyword>
<comment type="subcellular location">
    <subcellularLocation>
        <location evidence="1 11">Cell outer membrane</location>
        <topology evidence="1 11">Multi-pass membrane protein</topology>
    </subcellularLocation>
</comment>
<keyword evidence="17" id="KW-1185">Reference proteome</keyword>
<feature type="chain" id="PRO_5029013437" evidence="13">
    <location>
        <begin position="25"/>
        <end position="832"/>
    </location>
</feature>
<dbReference type="PANTHER" id="PTHR32552:SF81">
    <property type="entry name" value="TONB-DEPENDENT OUTER MEMBRANE RECEPTOR"/>
    <property type="match status" value="1"/>
</dbReference>
<organism evidence="16 17">
    <name type="scientific">Sandaracinobacteroides saxicola</name>
    <dbReference type="NCBI Taxonomy" id="2759707"/>
    <lineage>
        <taxon>Bacteria</taxon>
        <taxon>Pseudomonadati</taxon>
        <taxon>Pseudomonadota</taxon>
        <taxon>Alphaproteobacteria</taxon>
        <taxon>Sphingomonadales</taxon>
        <taxon>Sphingosinicellaceae</taxon>
        <taxon>Sandaracinobacteroides</taxon>
    </lineage>
</organism>
<dbReference type="EMBL" id="CP059851">
    <property type="protein sequence ID" value="QMW24143.1"/>
    <property type="molecule type" value="Genomic_DNA"/>
</dbReference>
<keyword evidence="13" id="KW-0732">Signal</keyword>
<dbReference type="Pfam" id="PF07715">
    <property type="entry name" value="Plug"/>
    <property type="match status" value="1"/>
</dbReference>
<evidence type="ECO:0000256" key="10">
    <source>
        <dbReference type="ARBA" id="ARBA00023237"/>
    </source>
</evidence>
<dbReference type="InterPro" id="IPR036942">
    <property type="entry name" value="Beta-barrel_TonB_sf"/>
</dbReference>
<evidence type="ECO:0000313" key="17">
    <source>
        <dbReference type="Proteomes" id="UP000515292"/>
    </source>
</evidence>
<dbReference type="Gene3D" id="2.40.170.20">
    <property type="entry name" value="TonB-dependent receptor, beta-barrel domain"/>
    <property type="match status" value="1"/>
</dbReference>
<dbReference type="KEGG" id="sand:H3309_06715"/>
<proteinExistence type="inferred from homology"/>
<dbReference type="RefSeq" id="WP_182297966.1">
    <property type="nucleotide sequence ID" value="NZ_CP059851.1"/>
</dbReference>
<feature type="domain" description="TonB-dependent receptor plug" evidence="15">
    <location>
        <begin position="50"/>
        <end position="156"/>
    </location>
</feature>
<dbReference type="GO" id="GO:0009279">
    <property type="term" value="C:cell outer membrane"/>
    <property type="evidence" value="ECO:0007669"/>
    <property type="project" value="UniProtKB-SubCell"/>
</dbReference>